<keyword evidence="1" id="KW-0812">Transmembrane</keyword>
<dbReference type="PROSITE" id="PS50097">
    <property type="entry name" value="BTB"/>
    <property type="match status" value="2"/>
</dbReference>
<keyword evidence="1" id="KW-0472">Membrane</keyword>
<dbReference type="AlphaFoldDB" id="A0A164ULF4"/>
<feature type="transmembrane region" description="Helical" evidence="1">
    <location>
        <begin position="681"/>
        <end position="698"/>
    </location>
</feature>
<evidence type="ECO:0000313" key="4">
    <source>
        <dbReference type="Proteomes" id="UP000076858"/>
    </source>
</evidence>
<keyword evidence="4" id="KW-1185">Reference proteome</keyword>
<name>A0A164ULF4_9CRUS</name>
<gene>
    <name evidence="3" type="ORF">APZ42_024265</name>
</gene>
<dbReference type="InterPro" id="IPR000210">
    <property type="entry name" value="BTB/POZ_dom"/>
</dbReference>
<dbReference type="FunFam" id="3.30.710.10:FF:000159">
    <property type="entry name" value="Speckle-type POZ protein B"/>
    <property type="match status" value="2"/>
</dbReference>
<feature type="domain" description="BTB" evidence="2">
    <location>
        <begin position="501"/>
        <end position="568"/>
    </location>
</feature>
<organism evidence="3 4">
    <name type="scientific">Daphnia magna</name>
    <dbReference type="NCBI Taxonomy" id="35525"/>
    <lineage>
        <taxon>Eukaryota</taxon>
        <taxon>Metazoa</taxon>
        <taxon>Ecdysozoa</taxon>
        <taxon>Arthropoda</taxon>
        <taxon>Crustacea</taxon>
        <taxon>Branchiopoda</taxon>
        <taxon>Diplostraca</taxon>
        <taxon>Cladocera</taxon>
        <taxon>Anomopoda</taxon>
        <taxon>Daphniidae</taxon>
        <taxon>Daphnia</taxon>
    </lineage>
</organism>
<dbReference type="Gene3D" id="3.30.710.10">
    <property type="entry name" value="Potassium Channel Kv1.1, Chain A"/>
    <property type="match status" value="2"/>
</dbReference>
<evidence type="ECO:0000313" key="3">
    <source>
        <dbReference type="EMBL" id="KZS11470.1"/>
    </source>
</evidence>
<accession>A0A164ULF4</accession>
<dbReference type="EMBL" id="LRGB01001581">
    <property type="protein sequence ID" value="KZS11470.1"/>
    <property type="molecule type" value="Genomic_DNA"/>
</dbReference>
<dbReference type="Gene3D" id="6.10.250.3030">
    <property type="match status" value="1"/>
</dbReference>
<dbReference type="Proteomes" id="UP000076858">
    <property type="component" value="Unassembled WGS sequence"/>
</dbReference>
<protein>
    <recommendedName>
        <fullName evidence="2">BTB domain-containing protein</fullName>
    </recommendedName>
</protein>
<reference evidence="3 4" key="1">
    <citation type="submission" date="2016-03" db="EMBL/GenBank/DDBJ databases">
        <title>EvidentialGene: Evidence-directed Construction of Genes on Genomes.</title>
        <authorList>
            <person name="Gilbert D.G."/>
            <person name="Choi J.-H."/>
            <person name="Mockaitis K."/>
            <person name="Colbourne J."/>
            <person name="Pfrender M."/>
        </authorList>
    </citation>
    <scope>NUCLEOTIDE SEQUENCE [LARGE SCALE GENOMIC DNA]</scope>
    <source>
        <strain evidence="3 4">Xinb3</strain>
        <tissue evidence="3">Complete organism</tissue>
    </source>
</reference>
<dbReference type="OrthoDB" id="10249567at2759"/>
<evidence type="ECO:0000256" key="1">
    <source>
        <dbReference type="SAM" id="Phobius"/>
    </source>
</evidence>
<proteinExistence type="predicted"/>
<dbReference type="InterPro" id="IPR011333">
    <property type="entry name" value="SKP1/BTB/POZ_sf"/>
</dbReference>
<dbReference type="PANTHER" id="PTHR24413">
    <property type="entry name" value="SPECKLE-TYPE POZ PROTEIN"/>
    <property type="match status" value="1"/>
</dbReference>
<dbReference type="SMART" id="SM00225">
    <property type="entry name" value="BTB"/>
    <property type="match status" value="2"/>
</dbReference>
<dbReference type="STRING" id="35525.A0A164ULF4"/>
<sequence length="813" mass="92264">MNQIVKKTGTFQLGASFTHSLADNWCQTVSEISQTDFEWNVQLPYKEYSMPSMTSSTVSSGAYCTWTLSLGDDESNIKIFLSIKPGLDHSKIVHHLRVSAGIADKKGNLSFAKTTLIDRNTGSSFGNENDILKINKEELWKSDCYEKDGNFTIYCAVAVWALKETKSGSLSKITSNISDNEFVQTQLKQLLENQTAQGDVILNVGDRIFRVHKNILSAKSQVFADTFYQRTREKLSNPIDIQDVDPDVFQAVLVYIYSGRISPGTMEKKAVGVFVVADKYSIYHLKTQCIAHLMKGMSAVNCAELLAIGDQSHPAARLKKYAVDFLQHFLFFEVTTTDFKWNIPFPFLEYPPPSMKSSRFSSGDFCFWTLDLQQASLKDQVNIMLEYHPGANNTITGGSAQVITRIENKQRDILPTKTVVIVSDGLGSFNRHQVFRFFKTNFPKSVFYEEEGNVTIYCTVKMWTLKENKSRTSSYKVASDVCHKELVLTQLEELFKNKSLSDVKLIVGGRTLHAHKIILSARSKVFTAMFEHETAEKLSNKVDIQDIDPDVFQEVLRYLYTGRISSETMEKMAVGVLAVADKYLLDQLKAECETHLINSMSADNCAELLALSAQPHPAMHLKKEGKGEKKKFIMANRLLAPPLKSSVVGKVSLLANDRSHTIFDHFLPSFFFVYSRCYSSLLFYFLFSVFSSIGHLLLQQKRIFLIESALRYIKKIRQAPSFARNKQKWMGSLWEELRSSKNQRSDRHLPTIGVQRLRDTNLFIDILLHLERGAQYSEIAKPIQVSTRIANKKGESLYPSEKLTVFSERSNFL</sequence>
<keyword evidence="1" id="KW-1133">Transmembrane helix</keyword>
<comment type="caution">
    <text evidence="3">The sequence shown here is derived from an EMBL/GenBank/DDBJ whole genome shotgun (WGS) entry which is preliminary data.</text>
</comment>
<evidence type="ECO:0000259" key="2">
    <source>
        <dbReference type="PROSITE" id="PS50097"/>
    </source>
</evidence>
<dbReference type="Pfam" id="PF00651">
    <property type="entry name" value="BTB"/>
    <property type="match status" value="2"/>
</dbReference>
<feature type="domain" description="BTB" evidence="2">
    <location>
        <begin position="198"/>
        <end position="265"/>
    </location>
</feature>
<dbReference type="SUPFAM" id="SSF54695">
    <property type="entry name" value="POZ domain"/>
    <property type="match status" value="2"/>
</dbReference>